<evidence type="ECO:0000313" key="3">
    <source>
        <dbReference type="Proteomes" id="UP000285326"/>
    </source>
</evidence>
<accession>A0A420JBS6</accession>
<reference evidence="2 3" key="1">
    <citation type="journal article" date="2018" name="BMC Genomics">
        <title>Comparative genome analyses reveal sequence features reflecting distinct modes of host-adaptation between dicot and monocot powdery mildew.</title>
        <authorList>
            <person name="Wu Y."/>
            <person name="Ma X."/>
            <person name="Pan Z."/>
            <person name="Kale S.D."/>
            <person name="Song Y."/>
            <person name="King H."/>
            <person name="Zhang Q."/>
            <person name="Presley C."/>
            <person name="Deng X."/>
            <person name="Wei C.I."/>
            <person name="Xiao S."/>
        </authorList>
    </citation>
    <scope>NUCLEOTIDE SEQUENCE [LARGE SCALE GENOMIC DNA]</scope>
    <source>
        <strain evidence="2">UMSG1</strain>
    </source>
</reference>
<protein>
    <recommendedName>
        <fullName evidence="1">HAT C-terminal dimerisation domain-containing protein</fullName>
    </recommendedName>
</protein>
<feature type="domain" description="HAT C-terminal dimerisation" evidence="1">
    <location>
        <begin position="102"/>
        <end position="162"/>
    </location>
</feature>
<evidence type="ECO:0000259" key="1">
    <source>
        <dbReference type="Pfam" id="PF05699"/>
    </source>
</evidence>
<dbReference type="Proteomes" id="UP000285326">
    <property type="component" value="Unassembled WGS sequence"/>
</dbReference>
<dbReference type="InterPro" id="IPR008906">
    <property type="entry name" value="HATC_C_dom"/>
</dbReference>
<name>A0A420JBS6_9PEZI</name>
<dbReference type="EMBL" id="MCBS01014036">
    <property type="protein sequence ID" value="RKF84202.1"/>
    <property type="molecule type" value="Genomic_DNA"/>
</dbReference>
<sequence>MNEFQLEESGSLWWQEINSYCTSTQGGRNQHMEKQLLPIHLAAYILTPENSETVLLPRFQEQIHDFIRAKYGESSFAVASYFECVDQEGLFNILANCWKHYTYQPLLFWKSIRHYCPELSKLAITLLTATANSVASERSFSIMNLLKNRLRSRMGVETMDRLCYI</sequence>
<comment type="caution">
    <text evidence="2">The sequence shown here is derived from an EMBL/GenBank/DDBJ whole genome shotgun (WGS) entry which is preliminary data.</text>
</comment>
<dbReference type="Pfam" id="PF05699">
    <property type="entry name" value="Dimer_Tnp_hAT"/>
    <property type="match status" value="1"/>
</dbReference>
<organism evidence="2 3">
    <name type="scientific">Golovinomyces cichoracearum</name>
    <dbReference type="NCBI Taxonomy" id="62708"/>
    <lineage>
        <taxon>Eukaryota</taxon>
        <taxon>Fungi</taxon>
        <taxon>Dikarya</taxon>
        <taxon>Ascomycota</taxon>
        <taxon>Pezizomycotina</taxon>
        <taxon>Leotiomycetes</taxon>
        <taxon>Erysiphales</taxon>
        <taxon>Erysiphaceae</taxon>
        <taxon>Golovinomyces</taxon>
    </lineage>
</organism>
<dbReference type="InterPro" id="IPR012337">
    <property type="entry name" value="RNaseH-like_sf"/>
</dbReference>
<gene>
    <name evidence="2" type="ORF">GcM1_140007</name>
</gene>
<proteinExistence type="predicted"/>
<dbReference type="SUPFAM" id="SSF53098">
    <property type="entry name" value="Ribonuclease H-like"/>
    <property type="match status" value="1"/>
</dbReference>
<dbReference type="GO" id="GO:0046983">
    <property type="term" value="F:protein dimerization activity"/>
    <property type="evidence" value="ECO:0007669"/>
    <property type="project" value="InterPro"/>
</dbReference>
<dbReference type="AlphaFoldDB" id="A0A420JBS6"/>
<evidence type="ECO:0000313" key="2">
    <source>
        <dbReference type="EMBL" id="RKF84202.1"/>
    </source>
</evidence>